<dbReference type="Proteomes" id="UP000569329">
    <property type="component" value="Unassembled WGS sequence"/>
</dbReference>
<evidence type="ECO:0000256" key="4">
    <source>
        <dbReference type="ARBA" id="ARBA00022692"/>
    </source>
</evidence>
<protein>
    <submittedName>
        <fullName evidence="10">MFS family permease</fullName>
    </submittedName>
</protein>
<organism evidence="10 11">
    <name type="scientific">Halosaccharopolyspora lacisalsi</name>
    <dbReference type="NCBI Taxonomy" id="1000566"/>
    <lineage>
        <taxon>Bacteria</taxon>
        <taxon>Bacillati</taxon>
        <taxon>Actinomycetota</taxon>
        <taxon>Actinomycetes</taxon>
        <taxon>Pseudonocardiales</taxon>
        <taxon>Pseudonocardiaceae</taxon>
        <taxon>Halosaccharopolyspora</taxon>
    </lineage>
</organism>
<evidence type="ECO:0000256" key="8">
    <source>
        <dbReference type="SAM" id="Phobius"/>
    </source>
</evidence>
<feature type="region of interest" description="Disordered" evidence="7">
    <location>
        <begin position="433"/>
        <end position="461"/>
    </location>
</feature>
<dbReference type="RefSeq" id="WP_182545045.1">
    <property type="nucleotide sequence ID" value="NZ_JACGWZ010000004.1"/>
</dbReference>
<keyword evidence="6 8" id="KW-0472">Membrane</keyword>
<feature type="transmembrane region" description="Helical" evidence="8">
    <location>
        <begin position="287"/>
        <end position="305"/>
    </location>
</feature>
<evidence type="ECO:0000256" key="7">
    <source>
        <dbReference type="SAM" id="MobiDB-lite"/>
    </source>
</evidence>
<feature type="transmembrane region" description="Helical" evidence="8">
    <location>
        <begin position="381"/>
        <end position="403"/>
    </location>
</feature>
<evidence type="ECO:0000256" key="2">
    <source>
        <dbReference type="ARBA" id="ARBA00022448"/>
    </source>
</evidence>
<gene>
    <name evidence="10" type="ORF">FHX42_003138</name>
</gene>
<comment type="caution">
    <text evidence="10">The sequence shown here is derived from an EMBL/GenBank/DDBJ whole genome shotgun (WGS) entry which is preliminary data.</text>
</comment>
<dbReference type="PANTHER" id="PTHR43045:SF1">
    <property type="entry name" value="SHIKIMATE TRANSPORTER"/>
    <property type="match status" value="1"/>
</dbReference>
<keyword evidence="5 8" id="KW-1133">Transmembrane helix</keyword>
<dbReference type="InterPro" id="IPR005829">
    <property type="entry name" value="Sugar_transporter_CS"/>
</dbReference>
<dbReference type="InterPro" id="IPR011701">
    <property type="entry name" value="MFS"/>
</dbReference>
<accession>A0A839DUV8</accession>
<keyword evidence="3" id="KW-1003">Cell membrane</keyword>
<evidence type="ECO:0000313" key="11">
    <source>
        <dbReference type="Proteomes" id="UP000569329"/>
    </source>
</evidence>
<keyword evidence="4 8" id="KW-0812">Transmembrane</keyword>
<dbReference type="AlphaFoldDB" id="A0A839DUV8"/>
<evidence type="ECO:0000256" key="5">
    <source>
        <dbReference type="ARBA" id="ARBA00022989"/>
    </source>
</evidence>
<feature type="transmembrane region" description="Helical" evidence="8">
    <location>
        <begin position="31"/>
        <end position="50"/>
    </location>
</feature>
<reference evidence="10 11" key="1">
    <citation type="submission" date="2020-07" db="EMBL/GenBank/DDBJ databases">
        <title>Sequencing the genomes of 1000 actinobacteria strains.</title>
        <authorList>
            <person name="Klenk H.-P."/>
        </authorList>
    </citation>
    <scope>NUCLEOTIDE SEQUENCE [LARGE SCALE GENOMIC DNA]</scope>
    <source>
        <strain evidence="10 11">DSM 45975</strain>
    </source>
</reference>
<dbReference type="EMBL" id="JACGWZ010000004">
    <property type="protein sequence ID" value="MBA8825772.1"/>
    <property type="molecule type" value="Genomic_DNA"/>
</dbReference>
<feature type="transmembrane region" description="Helical" evidence="8">
    <location>
        <begin position="56"/>
        <end position="80"/>
    </location>
</feature>
<dbReference type="PANTHER" id="PTHR43045">
    <property type="entry name" value="SHIKIMATE TRANSPORTER"/>
    <property type="match status" value="1"/>
</dbReference>
<keyword evidence="11" id="KW-1185">Reference proteome</keyword>
<dbReference type="GO" id="GO:0022857">
    <property type="term" value="F:transmembrane transporter activity"/>
    <property type="evidence" value="ECO:0007669"/>
    <property type="project" value="InterPro"/>
</dbReference>
<feature type="transmembrane region" description="Helical" evidence="8">
    <location>
        <begin position="122"/>
        <end position="146"/>
    </location>
</feature>
<feature type="transmembrane region" description="Helical" evidence="8">
    <location>
        <begin position="251"/>
        <end position="275"/>
    </location>
</feature>
<sequence length="461" mass="48223">MTDPNTASREPEPKTPTKLLAAGLVASSIEWYDFFVYATAAALVFGPLFFPQATPLIAALLAFSTFWAGFIARPLGGVVFGHFGDRFGRKPALVTCLVLMGSATFAIGLLPTETSIGAAAPILLVTLRFLQGIAVGGQWGGITLLLTESAGRGSRGKAGTFGQMGVPSGVILGNVAFLVTAATMSEEAFASWGWRIPFLLSALLFPVVLFIQLRIEDTPVYRQLSERAAERAERTPKAPLAEALRTHSRQILFGAGLLFASNAIFYVSIAGVLDYGTRELGLDYDSLLAVSLASAAVGMIVIYVSGLLSDRFGRRPLLLAGSGLIVVWAFPFFWLVDTGSLALIAVAVTVGGAGSSLAYGPLAAYLSELFEPRVRYSGASMAYQLAAILISGGTPFIMTALLAATGTSAAVSAFLLVMGLCTLGSTLMLAETRPTRSSTEVPEPHSARSSGDVSKTSGTAG</sequence>
<dbReference type="InterPro" id="IPR020846">
    <property type="entry name" value="MFS_dom"/>
</dbReference>
<keyword evidence="2" id="KW-0813">Transport</keyword>
<evidence type="ECO:0000259" key="9">
    <source>
        <dbReference type="PROSITE" id="PS50850"/>
    </source>
</evidence>
<evidence type="ECO:0000313" key="10">
    <source>
        <dbReference type="EMBL" id="MBA8825772.1"/>
    </source>
</evidence>
<evidence type="ECO:0000256" key="1">
    <source>
        <dbReference type="ARBA" id="ARBA00004651"/>
    </source>
</evidence>
<feature type="transmembrane region" description="Helical" evidence="8">
    <location>
        <begin position="92"/>
        <end position="110"/>
    </location>
</feature>
<feature type="compositionally biased region" description="Polar residues" evidence="7">
    <location>
        <begin position="447"/>
        <end position="461"/>
    </location>
</feature>
<feature type="transmembrane region" description="Helical" evidence="8">
    <location>
        <begin position="341"/>
        <end position="360"/>
    </location>
</feature>
<feature type="transmembrane region" description="Helical" evidence="8">
    <location>
        <begin position="317"/>
        <end position="335"/>
    </location>
</feature>
<name>A0A839DUV8_9PSEU</name>
<feature type="transmembrane region" description="Helical" evidence="8">
    <location>
        <begin position="409"/>
        <end position="430"/>
    </location>
</feature>
<feature type="domain" description="Major facilitator superfamily (MFS) profile" evidence="9">
    <location>
        <begin position="19"/>
        <end position="436"/>
    </location>
</feature>
<dbReference type="InterPro" id="IPR036259">
    <property type="entry name" value="MFS_trans_sf"/>
</dbReference>
<dbReference type="PROSITE" id="PS00216">
    <property type="entry name" value="SUGAR_TRANSPORT_1"/>
    <property type="match status" value="1"/>
</dbReference>
<dbReference type="Pfam" id="PF07690">
    <property type="entry name" value="MFS_1"/>
    <property type="match status" value="1"/>
</dbReference>
<comment type="subcellular location">
    <subcellularLocation>
        <location evidence="1">Cell membrane</location>
        <topology evidence="1">Multi-pass membrane protein</topology>
    </subcellularLocation>
</comment>
<feature type="transmembrane region" description="Helical" evidence="8">
    <location>
        <begin position="194"/>
        <end position="213"/>
    </location>
</feature>
<dbReference type="PROSITE" id="PS50850">
    <property type="entry name" value="MFS"/>
    <property type="match status" value="1"/>
</dbReference>
<dbReference type="CDD" id="cd17369">
    <property type="entry name" value="MFS_ShiA_like"/>
    <property type="match status" value="1"/>
</dbReference>
<evidence type="ECO:0000256" key="3">
    <source>
        <dbReference type="ARBA" id="ARBA00022475"/>
    </source>
</evidence>
<dbReference type="Gene3D" id="1.20.1250.20">
    <property type="entry name" value="MFS general substrate transporter like domains"/>
    <property type="match status" value="2"/>
</dbReference>
<dbReference type="SUPFAM" id="SSF103473">
    <property type="entry name" value="MFS general substrate transporter"/>
    <property type="match status" value="1"/>
</dbReference>
<dbReference type="PROSITE" id="PS00217">
    <property type="entry name" value="SUGAR_TRANSPORT_2"/>
    <property type="match status" value="1"/>
</dbReference>
<dbReference type="GO" id="GO:0005886">
    <property type="term" value="C:plasma membrane"/>
    <property type="evidence" value="ECO:0007669"/>
    <property type="project" value="UniProtKB-SubCell"/>
</dbReference>
<proteinExistence type="predicted"/>
<evidence type="ECO:0000256" key="6">
    <source>
        <dbReference type="ARBA" id="ARBA00023136"/>
    </source>
</evidence>
<feature type="transmembrane region" description="Helical" evidence="8">
    <location>
        <begin position="158"/>
        <end position="182"/>
    </location>
</feature>